<evidence type="ECO:0000313" key="5">
    <source>
        <dbReference type="EMBL" id="KGM88252.1"/>
    </source>
</evidence>
<evidence type="ECO:0000256" key="2">
    <source>
        <dbReference type="ARBA" id="ARBA00022525"/>
    </source>
</evidence>
<dbReference type="PRINTS" id="PR00313">
    <property type="entry name" value="CABNDNGRPT"/>
</dbReference>
<gene>
    <name evidence="5" type="ORF">rosmuc_01947</name>
</gene>
<accession>A0A0A0HK86</accession>
<dbReference type="OrthoDB" id="6305173at2"/>
<feature type="region of interest" description="Disordered" evidence="3">
    <location>
        <begin position="988"/>
        <end position="1010"/>
    </location>
</feature>
<dbReference type="InterPro" id="IPR018511">
    <property type="entry name" value="Hemolysin-typ_Ca-bd_CS"/>
</dbReference>
<dbReference type="SUPFAM" id="SSF51120">
    <property type="entry name" value="beta-Roll"/>
    <property type="match status" value="9"/>
</dbReference>
<dbReference type="InterPro" id="IPR036844">
    <property type="entry name" value="Hint_dom_sf"/>
</dbReference>
<dbReference type="SUPFAM" id="SSF51294">
    <property type="entry name" value="Hedgehog/intein (Hint) domain"/>
    <property type="match status" value="1"/>
</dbReference>
<dbReference type="EMBL" id="AONH01000010">
    <property type="protein sequence ID" value="KGM88252.1"/>
    <property type="molecule type" value="Genomic_DNA"/>
</dbReference>
<dbReference type="PATRIC" id="fig|1288298.3.peg.1964"/>
<dbReference type="PANTHER" id="PTHR38340:SF1">
    <property type="entry name" value="S-LAYER PROTEIN"/>
    <property type="match status" value="1"/>
</dbReference>
<evidence type="ECO:0000313" key="6">
    <source>
        <dbReference type="Proteomes" id="UP000030021"/>
    </source>
</evidence>
<dbReference type="GO" id="GO:0005509">
    <property type="term" value="F:calcium ion binding"/>
    <property type="evidence" value="ECO:0007669"/>
    <property type="project" value="InterPro"/>
</dbReference>
<dbReference type="InterPro" id="IPR050557">
    <property type="entry name" value="RTX_toxin/Mannuronan_C5-epim"/>
</dbReference>
<comment type="caution">
    <text evidence="5">The sequence shown here is derived from an EMBL/GenBank/DDBJ whole genome shotgun (WGS) entry which is preliminary data.</text>
</comment>
<evidence type="ECO:0000259" key="4">
    <source>
        <dbReference type="Pfam" id="PF13403"/>
    </source>
</evidence>
<dbReference type="InterPro" id="IPR028992">
    <property type="entry name" value="Hedgehog/Intein_dom"/>
</dbReference>
<comment type="subcellular location">
    <subcellularLocation>
        <location evidence="1">Secreted</location>
    </subcellularLocation>
</comment>
<dbReference type="eggNOG" id="COG2931">
    <property type="taxonomic scope" value="Bacteria"/>
</dbReference>
<feature type="domain" description="Hedgehog/Intein (Hint)" evidence="4">
    <location>
        <begin position="1693"/>
        <end position="1830"/>
    </location>
</feature>
<sequence>MATTFDLFRLGTAPQIDTIEGNLTSENHQALEGLVFGSTSDPLASNVASLSPDIDLLLFPDYIGGATSNAYDSNNFLSNEQFVIGGVRYTHDATMIYNNTIITYTDGTTATVSAIVMQDTSGNLYLLPPPSGPNAYSDALEAKPILSVTLGTAAPTNGTDVYAMTADRYDLTFSDYVVEGTTGNDLIDTNYTGDPEGDRIDDTDNLAGTNDDLVTAGLGNDTVRAGAGNDTVFGSDGNDLLDGGTGNDSLDGGNGNDTLIGGAGADTLIGGAGLDIVDYSASGEAVNVNLSTGTTSGGDAAGDVISNGIDGFIGSAFDDTLVGYDDIFDGGTTTNVIDGGAGNDSIDGRDGADSLLGGSGDDTILGGGGNDTIFYGTGNDSVEGGAGNDFIDDAGGFDATADASTVSGGDGNDTIFGSSAGDILSGDAGNDSIGGESGNDLIDGGAGTDTVFGEAGNDTIISSGGNDSIFGGDDADLIVATANDPSGAYNFYADGGSGGTDNDTLDLSGLIADGWTVTSMTQNPEANGNPGFSGQISLSRGFESFNINYVDIERFIIPDFIVEGTASADLIDVNYTGDPDGDRIDALDHSDGSNADSVLAGAGDDTILSGAGNDTIFGGTDDDLIAGGTGADQMFGEGGDDTFRIEDAFGSDTITGGETGETSGDTLDLSATTGPITLDLTATNAETGIVSDGTSTATFSEIENIILGAGTDTLVLADGSGRDAVSGFAAPTDNGNGTYSSGDLLDVSGLTSDGTTPVTTADVTVTDTNGDGTGDAILTFPGGESLTLWGVSPAQVSNPAALVAMGIPDGRDFVVEGTAGADLINLGYTGDPDGDLVDANDAANGSNDDVIDAGAGNDSIDSGLGNDLILAGAGDDEIFLDGSLQNDTIIGGETEETVSEGDRINFSAISDGLLINFTAEGTGTITDGTAVTEFSEIERFQMGTGADTVIGSDGVEEIIGNYGNDSILAGGGDDTIFSGFDSDYVDGGDGNDSILSSSGSDTVAGGAGDDQIDLGPSDGETDLLILADGSGNDVVSSFETPTDNGDGTFTGRDQFDVTGLTDASGNPVSTEDVVVSQDGVGNAVLTFPGGESVTLVGVPITAVQSVDQLIAMGIPSFKGDFIVEGTGGADLIDTSYTGDPQGDKIDNNDAADGGNDDVVFAGLGDDTVLGGAGNDEIHGEAGNDSLDGGAGDDTLFGADGNDTLAGGDGNDSMEGFTGSDSLIGGAGDDYLDGGTEADTLIGGDGNDTLLAGSDVADDYLDGGAGNDSLSAGGGNDTLLGGTGDDVIFAAEGDDLIVMADDFGNDTIDGWSNDAGGDTLDAGAVTQNTVLDLTAGDPGNPEQGTLSNGTQTAQFIEIENIILGSGDDLVLGSSGNDSVSTGAGADTVDGGAGDDSFDIGAGDGAVDTVVFADGDGADTITGFAGPIDNGDGTFTGQDQLDLSGLTDANGDPVNVTDVTVSGDLDGNAVLSFPNGESLTLVGVDPASISSHNALAAMGIFQPDYVVEGTAGDDTIDSAYTGDPEGDRVDNADSRTNGDDDVIDAGAGNDLVSAGLGADTVMGGDGNDTLFGLDGADVLYGDAGNDSLDGGIDADTLFGGTGDDTINVSQGDSVAGEEGDDFFRLTDLGEAATNTITILGGEGEETLGDTLWLGEFANKSDITFTNTDDTAGGLSGSVTMADGTLVNFFEIENIICFTPGARILTQWGERPVESLRLGDMVVTRDHGLQPIRWIGKRTVPGLGDFAPVSIASSVMGGQAPLVVSPQHRLLFTGYQAELLFGESEVLIAAKHMVNGRDVTISPRDAVTYIHIMFDRHEIIYADGIGTESFYAGDMALGAIDAAAREELFTIFPELRTAPGHHRDTARSCLRRHEAQLLCSLNEKEVA</sequence>
<evidence type="ECO:0000256" key="3">
    <source>
        <dbReference type="SAM" id="MobiDB-lite"/>
    </source>
</evidence>
<protein>
    <submittedName>
        <fullName evidence="5">Hemolysin-type calcium-binding repeat (2 copies)/Hint domain protein</fullName>
    </submittedName>
</protein>
<evidence type="ECO:0000256" key="1">
    <source>
        <dbReference type="ARBA" id="ARBA00004613"/>
    </source>
</evidence>
<dbReference type="PANTHER" id="PTHR38340">
    <property type="entry name" value="S-LAYER PROTEIN"/>
    <property type="match status" value="1"/>
</dbReference>
<name>A0A0A0HK86_9RHOB</name>
<dbReference type="HOGENOM" id="CLU_232901_0_0_5"/>
<dbReference type="PROSITE" id="PS00330">
    <property type="entry name" value="HEMOLYSIN_CALCIUM"/>
    <property type="match status" value="10"/>
</dbReference>
<dbReference type="Proteomes" id="UP000030021">
    <property type="component" value="Unassembled WGS sequence"/>
</dbReference>
<dbReference type="RefSeq" id="WP_037272687.1">
    <property type="nucleotide sequence ID" value="NZ_KN293979.1"/>
</dbReference>
<dbReference type="GO" id="GO:0005576">
    <property type="term" value="C:extracellular region"/>
    <property type="evidence" value="ECO:0007669"/>
    <property type="project" value="UniProtKB-SubCell"/>
</dbReference>
<dbReference type="InterPro" id="IPR011049">
    <property type="entry name" value="Serralysin-like_metalloprot_C"/>
</dbReference>
<dbReference type="Gene3D" id="2.150.10.10">
    <property type="entry name" value="Serralysin-like metalloprotease, C-terminal"/>
    <property type="match status" value="10"/>
</dbReference>
<reference evidence="5 6" key="1">
    <citation type="submission" date="2013-01" db="EMBL/GenBank/DDBJ databases">
        <authorList>
            <person name="Fiebig A."/>
            <person name="Goeker M."/>
            <person name="Klenk H.-P.P."/>
        </authorList>
    </citation>
    <scope>NUCLEOTIDE SEQUENCE [LARGE SCALE GENOMIC DNA]</scope>
    <source>
        <strain evidence="5 6">DSM 17069</strain>
    </source>
</reference>
<dbReference type="InterPro" id="IPR001343">
    <property type="entry name" value="Hemolysn_Ca-bd"/>
</dbReference>
<dbReference type="Pfam" id="PF00353">
    <property type="entry name" value="HemolysinCabind"/>
    <property type="match status" value="15"/>
</dbReference>
<proteinExistence type="predicted"/>
<organism evidence="5 6">
    <name type="scientific">Roseovarius mucosus DSM 17069</name>
    <dbReference type="NCBI Taxonomy" id="1288298"/>
    <lineage>
        <taxon>Bacteria</taxon>
        <taxon>Pseudomonadati</taxon>
        <taxon>Pseudomonadota</taxon>
        <taxon>Alphaproteobacteria</taxon>
        <taxon>Rhodobacterales</taxon>
        <taxon>Roseobacteraceae</taxon>
        <taxon>Roseovarius</taxon>
    </lineage>
</organism>
<dbReference type="Pfam" id="PF13403">
    <property type="entry name" value="Hint_2"/>
    <property type="match status" value="1"/>
</dbReference>
<feature type="compositionally biased region" description="Basic and acidic residues" evidence="3">
    <location>
        <begin position="1523"/>
        <end position="1536"/>
    </location>
</feature>
<feature type="region of interest" description="Disordered" evidence="3">
    <location>
        <begin position="1514"/>
        <end position="1539"/>
    </location>
</feature>
<keyword evidence="2" id="KW-0964">Secreted</keyword>